<name>A0ABV3Y2N8_9ACTN</name>
<accession>A0ABV3Y2N8</accession>
<evidence type="ECO:0000256" key="2">
    <source>
        <dbReference type="SAM" id="Phobius"/>
    </source>
</evidence>
<feature type="transmembrane region" description="Helical" evidence="2">
    <location>
        <begin position="27"/>
        <end position="47"/>
    </location>
</feature>
<dbReference type="Pfam" id="PF00892">
    <property type="entry name" value="EamA"/>
    <property type="match status" value="1"/>
</dbReference>
<feature type="transmembrane region" description="Helical" evidence="2">
    <location>
        <begin position="84"/>
        <end position="104"/>
    </location>
</feature>
<feature type="transmembrane region" description="Helical" evidence="2">
    <location>
        <begin position="223"/>
        <end position="245"/>
    </location>
</feature>
<evidence type="ECO:0000256" key="1">
    <source>
        <dbReference type="ARBA" id="ARBA00007362"/>
    </source>
</evidence>
<evidence type="ECO:0000313" key="4">
    <source>
        <dbReference type="EMBL" id="MEX6429236.1"/>
    </source>
</evidence>
<dbReference type="Gene3D" id="1.10.3730.20">
    <property type="match status" value="2"/>
</dbReference>
<organism evidence="4 5">
    <name type="scientific">Ferrimicrobium acidiphilum</name>
    <dbReference type="NCBI Taxonomy" id="121039"/>
    <lineage>
        <taxon>Bacteria</taxon>
        <taxon>Bacillati</taxon>
        <taxon>Actinomycetota</taxon>
        <taxon>Acidimicrobiia</taxon>
        <taxon>Acidimicrobiales</taxon>
        <taxon>Acidimicrobiaceae</taxon>
        <taxon>Ferrimicrobium</taxon>
    </lineage>
</organism>
<dbReference type="InterPro" id="IPR000620">
    <property type="entry name" value="EamA_dom"/>
</dbReference>
<proteinExistence type="inferred from homology"/>
<protein>
    <submittedName>
        <fullName evidence="4">EamA family transporter</fullName>
    </submittedName>
</protein>
<dbReference type="SUPFAM" id="SSF103481">
    <property type="entry name" value="Multidrug resistance efflux transporter EmrE"/>
    <property type="match status" value="2"/>
</dbReference>
<feature type="transmembrane region" description="Helical" evidence="2">
    <location>
        <begin position="110"/>
        <end position="127"/>
    </location>
</feature>
<evidence type="ECO:0000313" key="5">
    <source>
        <dbReference type="Proteomes" id="UP001560267"/>
    </source>
</evidence>
<feature type="transmembrane region" description="Helical" evidence="2">
    <location>
        <begin position="252"/>
        <end position="269"/>
    </location>
</feature>
<dbReference type="InterPro" id="IPR037185">
    <property type="entry name" value="EmrE-like"/>
</dbReference>
<feature type="transmembrane region" description="Helical" evidence="2">
    <location>
        <begin position="134"/>
        <end position="151"/>
    </location>
</feature>
<comment type="similarity">
    <text evidence="1">Belongs to the EamA transporter family.</text>
</comment>
<feature type="domain" description="EamA" evidence="3">
    <location>
        <begin position="134"/>
        <end position="268"/>
    </location>
</feature>
<dbReference type="EMBL" id="JBFSHR010000012">
    <property type="protein sequence ID" value="MEX6429236.1"/>
    <property type="molecule type" value="Genomic_DNA"/>
</dbReference>
<keyword evidence="2" id="KW-0812">Transmembrane</keyword>
<feature type="transmembrane region" description="Helical" evidence="2">
    <location>
        <begin position="53"/>
        <end position="72"/>
    </location>
</feature>
<keyword evidence="2" id="KW-1133">Transmembrane helix</keyword>
<dbReference type="Proteomes" id="UP001560267">
    <property type="component" value="Unassembled WGS sequence"/>
</dbReference>
<feature type="transmembrane region" description="Helical" evidence="2">
    <location>
        <begin position="197"/>
        <end position="217"/>
    </location>
</feature>
<reference evidence="4 5" key="1">
    <citation type="submission" date="2024-07" db="EMBL/GenBank/DDBJ databases">
        <title>Draft Genome Sequence of Ferrimicrobium acidiphilum Strain YE2023, Isolated from a Pulp of Bioleach Reactor.</title>
        <authorList>
            <person name="Elkina Y.A."/>
            <person name="Bulaeva A.G."/>
            <person name="Beletsky A.V."/>
            <person name="Mardanov A.V."/>
        </authorList>
    </citation>
    <scope>NUCLEOTIDE SEQUENCE [LARGE SCALE GENOMIC DNA]</scope>
    <source>
        <strain evidence="4 5">YE2023</strain>
    </source>
</reference>
<gene>
    <name evidence="4" type="ORF">AB6A68_05210</name>
</gene>
<feature type="transmembrane region" description="Helical" evidence="2">
    <location>
        <begin position="163"/>
        <end position="185"/>
    </location>
</feature>
<keyword evidence="2" id="KW-0472">Membrane</keyword>
<sequence length="270" mass="28218">MLAVVIMASVTHATWNALAKFIDDASFAFMWINITVAVVGIAFVVTTGLPNKAAIPFILASSVIHVSYNIFLLNSYRFGDLSQVYPLARGLAPVLVTIGAFLVAGEQLHIGEVIGIVIIAGALASIAELRATKALWLSLATGVAISAYSLVDGVGVRLSHSSSAYAGLLFALEGGALGLGIAWIRLRQRRPVLTRKLPLALTGGALSYLAYAAVLWAQQRAPLGVVSALRETSVIFAAIIGGCLLKEGLGRRRLVAATVVCVGVAILVLS</sequence>
<dbReference type="RefSeq" id="WP_298386704.1">
    <property type="nucleotide sequence ID" value="NZ_JBFSHR010000012.1"/>
</dbReference>
<comment type="caution">
    <text evidence="4">The sequence shown here is derived from an EMBL/GenBank/DDBJ whole genome shotgun (WGS) entry which is preliminary data.</text>
</comment>
<keyword evidence="5" id="KW-1185">Reference proteome</keyword>
<evidence type="ECO:0000259" key="3">
    <source>
        <dbReference type="Pfam" id="PF00892"/>
    </source>
</evidence>